<feature type="transmembrane region" description="Helical" evidence="1">
    <location>
        <begin position="198"/>
        <end position="217"/>
    </location>
</feature>
<feature type="transmembrane region" description="Helical" evidence="1">
    <location>
        <begin position="169"/>
        <end position="186"/>
    </location>
</feature>
<name>A0A5C4MHP0_9ACTN</name>
<evidence type="ECO:0000256" key="1">
    <source>
        <dbReference type="SAM" id="Phobius"/>
    </source>
</evidence>
<evidence type="ECO:0000313" key="3">
    <source>
        <dbReference type="EMBL" id="TNC43064.1"/>
    </source>
</evidence>
<dbReference type="OrthoDB" id="3850998at2"/>
<evidence type="ECO:0000313" key="4">
    <source>
        <dbReference type="Proteomes" id="UP000306740"/>
    </source>
</evidence>
<dbReference type="EMBL" id="VDFR01000093">
    <property type="protein sequence ID" value="TNC42567.1"/>
    <property type="molecule type" value="Genomic_DNA"/>
</dbReference>
<keyword evidence="1" id="KW-0472">Membrane</keyword>
<dbReference type="Proteomes" id="UP000306740">
    <property type="component" value="Unassembled WGS sequence"/>
</dbReference>
<keyword evidence="1" id="KW-1133">Transmembrane helix</keyword>
<protein>
    <submittedName>
        <fullName evidence="3">Uncharacterized protein</fullName>
    </submittedName>
</protein>
<feature type="transmembrane region" description="Helical" evidence="1">
    <location>
        <begin position="141"/>
        <end position="163"/>
    </location>
</feature>
<feature type="transmembrane region" description="Helical" evidence="1">
    <location>
        <begin position="42"/>
        <end position="64"/>
    </location>
</feature>
<comment type="caution">
    <text evidence="3">The sequence shown here is derived from an EMBL/GenBank/DDBJ whole genome shotgun (WGS) entry which is preliminary data.</text>
</comment>
<accession>A0A5C4MHP0</accession>
<sequence length="292" mass="31296">MVRGVRTQTSVDRAAAVKAWFAASFPGRCMRRMYDIDGRNRAITLAGQAFIALIPLLVVVSGWLSRDGTQQFADLLIEYFALTGSTADSVTALFARPPDATGGLTLLGLVILLFSVGSFSRSLQRLYELAWGLDPAPRLRSTASGLGGVLFMLGMFALVGWIGHLLGPAGIAVQAVVSVPLWLVLIRLELGGRADIDGLVPAAVVATVVQLAAGWWTHLYVPHLIAIDAARYGVVGVAFAIVAWLVIVAYVLVGTAVVGYELSVWMRDRGITATMRSWVGRRVPHSSRQEGP</sequence>
<proteinExistence type="predicted"/>
<gene>
    <name evidence="3" type="ORF">FHE65_19560</name>
    <name evidence="2" type="ORF">FHE65_20735</name>
</gene>
<keyword evidence="1" id="KW-0812">Transmembrane</keyword>
<feature type="transmembrane region" description="Helical" evidence="1">
    <location>
        <begin position="237"/>
        <end position="260"/>
    </location>
</feature>
<feature type="transmembrane region" description="Helical" evidence="1">
    <location>
        <begin position="101"/>
        <end position="120"/>
    </location>
</feature>
<dbReference type="EMBL" id="VDFR01000089">
    <property type="protein sequence ID" value="TNC43064.1"/>
    <property type="molecule type" value="Genomic_DNA"/>
</dbReference>
<dbReference type="AlphaFoldDB" id="A0A5C4MHP0"/>
<reference evidence="3 4" key="1">
    <citation type="submission" date="2019-05" db="EMBL/GenBank/DDBJ databases">
        <title>Mumia sp. nov., isolated from the intestinal contents of plateau pika (Ochotona curzoniae) in the Qinghai-Tibet plateau of China.</title>
        <authorList>
            <person name="Tian Z."/>
        </authorList>
    </citation>
    <scope>NUCLEOTIDE SEQUENCE [LARGE SCALE GENOMIC DNA]</scope>
    <source>
        <strain evidence="4">527</strain>
        <strain evidence="3">Z527</strain>
    </source>
</reference>
<evidence type="ECO:0000313" key="2">
    <source>
        <dbReference type="EMBL" id="TNC42567.1"/>
    </source>
</evidence>
<organism evidence="3 4">
    <name type="scientific">Mumia zhuanghuii</name>
    <dbReference type="NCBI Taxonomy" id="2585211"/>
    <lineage>
        <taxon>Bacteria</taxon>
        <taxon>Bacillati</taxon>
        <taxon>Actinomycetota</taxon>
        <taxon>Actinomycetes</taxon>
        <taxon>Propionibacteriales</taxon>
        <taxon>Nocardioidaceae</taxon>
        <taxon>Mumia</taxon>
    </lineage>
</organism>